<gene>
    <name evidence="2" type="ORF">LEUCIP111803_01302</name>
</gene>
<keyword evidence="3" id="KW-1185">Reference proteome</keyword>
<dbReference type="AlphaFoldDB" id="A0A916NNU1"/>
<feature type="transmembrane region" description="Helical" evidence="1">
    <location>
        <begin position="89"/>
        <end position="110"/>
    </location>
</feature>
<feature type="transmembrane region" description="Helical" evidence="1">
    <location>
        <begin position="21"/>
        <end position="42"/>
    </location>
</feature>
<keyword evidence="1" id="KW-0812">Transmembrane</keyword>
<evidence type="ECO:0000313" key="2">
    <source>
        <dbReference type="EMBL" id="CAG7610342.1"/>
    </source>
</evidence>
<feature type="transmembrane region" description="Helical" evidence="1">
    <location>
        <begin position="116"/>
        <end position="136"/>
    </location>
</feature>
<dbReference type="EMBL" id="CAJVAP010000012">
    <property type="protein sequence ID" value="CAG7610342.1"/>
    <property type="molecule type" value="Genomic_DNA"/>
</dbReference>
<dbReference type="Proteomes" id="UP000693892">
    <property type="component" value="Unassembled WGS sequence"/>
</dbReference>
<feature type="transmembrane region" description="Helical" evidence="1">
    <location>
        <begin position="156"/>
        <end position="176"/>
    </location>
</feature>
<evidence type="ECO:0000313" key="3">
    <source>
        <dbReference type="Proteomes" id="UP000693892"/>
    </source>
</evidence>
<feature type="transmembrane region" description="Helical" evidence="1">
    <location>
        <begin position="54"/>
        <end position="77"/>
    </location>
</feature>
<comment type="caution">
    <text evidence="2">The sequence shown here is derived from an EMBL/GenBank/DDBJ whole genome shotgun (WGS) entry which is preliminary data.</text>
</comment>
<dbReference type="PANTHER" id="PTHR40078:SF1">
    <property type="entry name" value="INTEGRAL MEMBRANE PROTEIN"/>
    <property type="match status" value="1"/>
</dbReference>
<dbReference type="Pfam" id="PF19700">
    <property type="entry name" value="DUF6198"/>
    <property type="match status" value="1"/>
</dbReference>
<keyword evidence="1" id="KW-1133">Transmembrane helix</keyword>
<accession>A0A916NNU1</accession>
<evidence type="ECO:0008006" key="4">
    <source>
        <dbReference type="Google" id="ProtNLM"/>
    </source>
</evidence>
<dbReference type="PANTHER" id="PTHR40078">
    <property type="entry name" value="INTEGRAL MEMBRANE PROTEIN-RELATED"/>
    <property type="match status" value="1"/>
</dbReference>
<reference evidence="2" key="1">
    <citation type="submission" date="2021-06" db="EMBL/GenBank/DDBJ databases">
        <authorList>
            <person name="Criscuolo A."/>
        </authorList>
    </citation>
    <scope>NUCLEOTIDE SEQUENCE</scope>
    <source>
        <strain evidence="2">CIP111803</strain>
    </source>
</reference>
<dbReference type="RefSeq" id="WP_218114921.1">
    <property type="nucleotide sequence ID" value="NZ_CAJVAP010000012.1"/>
</dbReference>
<evidence type="ECO:0000256" key="1">
    <source>
        <dbReference type="SAM" id="Phobius"/>
    </source>
</evidence>
<dbReference type="InterPro" id="IPR038750">
    <property type="entry name" value="YczE/YyaS-like"/>
</dbReference>
<protein>
    <recommendedName>
        <fullName evidence="4">Membrane protein YczE</fullName>
    </recommendedName>
</protein>
<feature type="transmembrane region" description="Helical" evidence="1">
    <location>
        <begin position="182"/>
        <end position="203"/>
    </location>
</feature>
<proteinExistence type="predicted"/>
<organism evidence="2 3">
    <name type="scientific">Leucobacter soli</name>
    <dbReference type="NCBI Taxonomy" id="2812850"/>
    <lineage>
        <taxon>Bacteria</taxon>
        <taxon>Bacillati</taxon>
        <taxon>Actinomycetota</taxon>
        <taxon>Actinomycetes</taxon>
        <taxon>Micrococcales</taxon>
        <taxon>Microbacteriaceae</taxon>
        <taxon>Leucobacter</taxon>
    </lineage>
</organism>
<keyword evidence="1" id="KW-0472">Membrane</keyword>
<sequence>MLRAVRRPSRGAATVWANRSARLLGGLALFGIGIGLFARAAIGVPPWDVLAQGVAYAFGWTFGLSTMVVSGVVLLLWIPLRQRFGIGTVINVLVTGPFVDLTMLVVPAGLPFPVRLGLFAGGVLALGIGTGIYLSAGLAPGPRDGLMTGLHALTGWNIGLVRTGIEIGVLGVGALLGGNLGWGTLAFALTIGPVCAVTIPLFARERGTARPS</sequence>
<name>A0A916NNU1_9MICO</name>